<name>A0A7S1X8K5_9CHLO</name>
<feature type="compositionally biased region" description="Basic residues" evidence="1">
    <location>
        <begin position="76"/>
        <end position="90"/>
    </location>
</feature>
<feature type="compositionally biased region" description="Basic and acidic residues" evidence="1">
    <location>
        <begin position="116"/>
        <end position="126"/>
    </location>
</feature>
<sequence>MSSHTFCTGKILSNQPCTATVAAAAVAGLLSRDVGLKTDITVSLQAASESLRALAAAGGEELQDAVKTAQGEKAKKDKKAKKEKTKKRKDKSSSTANDTLESEAAAPLTKQKGKRRKEDEGEETRGSKKKKRSE</sequence>
<evidence type="ECO:0000256" key="1">
    <source>
        <dbReference type="SAM" id="MobiDB-lite"/>
    </source>
</evidence>
<accession>A0A7S1X8K5</accession>
<reference evidence="2" key="1">
    <citation type="submission" date="2021-01" db="EMBL/GenBank/DDBJ databases">
        <authorList>
            <person name="Corre E."/>
            <person name="Pelletier E."/>
            <person name="Niang G."/>
            <person name="Scheremetjew M."/>
            <person name="Finn R."/>
            <person name="Kale V."/>
            <person name="Holt S."/>
            <person name="Cochrane G."/>
            <person name="Meng A."/>
            <person name="Brown T."/>
            <person name="Cohen L."/>
        </authorList>
    </citation>
    <scope>NUCLEOTIDE SEQUENCE</scope>
    <source>
        <strain evidence="2">PLY429</strain>
    </source>
</reference>
<protein>
    <submittedName>
        <fullName evidence="2">Uncharacterized protein</fullName>
    </submittedName>
</protein>
<dbReference type="AlphaFoldDB" id="A0A7S1X8K5"/>
<dbReference type="EMBL" id="HBGG01037766">
    <property type="protein sequence ID" value="CAD9217893.1"/>
    <property type="molecule type" value="Transcribed_RNA"/>
</dbReference>
<gene>
    <name evidence="2" type="ORF">TCHU04912_LOCUS19472</name>
</gene>
<organism evidence="2">
    <name type="scientific">Tetraselmis chuii</name>
    <dbReference type="NCBI Taxonomy" id="63592"/>
    <lineage>
        <taxon>Eukaryota</taxon>
        <taxon>Viridiplantae</taxon>
        <taxon>Chlorophyta</taxon>
        <taxon>core chlorophytes</taxon>
        <taxon>Chlorodendrophyceae</taxon>
        <taxon>Chlorodendrales</taxon>
        <taxon>Chlorodendraceae</taxon>
        <taxon>Tetraselmis</taxon>
    </lineage>
</organism>
<proteinExistence type="predicted"/>
<evidence type="ECO:0000313" key="2">
    <source>
        <dbReference type="EMBL" id="CAD9217893.1"/>
    </source>
</evidence>
<feature type="region of interest" description="Disordered" evidence="1">
    <location>
        <begin position="57"/>
        <end position="134"/>
    </location>
</feature>